<dbReference type="Proteomes" id="UP000305095">
    <property type="component" value="Unassembled WGS sequence"/>
</dbReference>
<accession>A0A4U6RV46</accession>
<keyword evidence="1" id="KW-0732">Signal</keyword>
<evidence type="ECO:0000313" key="2">
    <source>
        <dbReference type="EMBL" id="TKV78934.1"/>
    </source>
</evidence>
<evidence type="ECO:0000313" key="3">
    <source>
        <dbReference type="Proteomes" id="UP000305095"/>
    </source>
</evidence>
<organism evidence="2 3">
    <name type="scientific">Bradyrhizobium elkanii</name>
    <dbReference type="NCBI Taxonomy" id="29448"/>
    <lineage>
        <taxon>Bacteria</taxon>
        <taxon>Pseudomonadati</taxon>
        <taxon>Pseudomonadota</taxon>
        <taxon>Alphaproteobacteria</taxon>
        <taxon>Hyphomicrobiales</taxon>
        <taxon>Nitrobacteraceae</taxon>
        <taxon>Bradyrhizobium</taxon>
    </lineage>
</organism>
<protein>
    <recommendedName>
        <fullName evidence="4">Peptidase M48 domain-containing protein</fullName>
    </recommendedName>
</protein>
<feature type="chain" id="PRO_5021033976" description="Peptidase M48 domain-containing protein" evidence="1">
    <location>
        <begin position="19"/>
        <end position="365"/>
    </location>
</feature>
<proteinExistence type="predicted"/>
<dbReference type="AlphaFoldDB" id="A0A4U6RV46"/>
<evidence type="ECO:0000256" key="1">
    <source>
        <dbReference type="SAM" id="SignalP"/>
    </source>
</evidence>
<sequence length="365" mass="40034">MNWLSRGWRVLVNAAALAATFLQRTLGMDTMTNDDVGGSSKSFDMQISVSGFNEDDGTKLGNVIAEIIKKVCAAGIDLSALEGVTVTPNYREMLSAFDTGLPTRPTPTAEKFANGQAMAVTCKRGDDFKSHLFFDADILSPLLFGTEPERALATNVLAHELAHVYDSGRLAKELANQPFPNDLTGWLFLMTNATWSEYFACLVTAETDPSLDDYITTFLNALGQYPEAIREQIAAYRRHSDTQRLMDFVQGRVSLLFKFAGYVLGNLDGTGRQLAQTHPDAWQSIQDAGFSEAWIGIASALQRMESGRPWQNISIYDELGRAALGYLNSLGMFPRNDGDRIYVAIPQPTPGLMIHPPTNSGLTNS</sequence>
<feature type="signal peptide" evidence="1">
    <location>
        <begin position="1"/>
        <end position="18"/>
    </location>
</feature>
<name>A0A4U6RV46_BRAEL</name>
<dbReference type="EMBL" id="SZZP01000015">
    <property type="protein sequence ID" value="TKV78934.1"/>
    <property type="molecule type" value="Genomic_DNA"/>
</dbReference>
<gene>
    <name evidence="2" type="ORF">FDV58_24855</name>
</gene>
<reference evidence="2 3" key="1">
    <citation type="submission" date="2019-05" db="EMBL/GenBank/DDBJ databases">
        <title>Draft Genome of Bradyrhizobium elkanii strain SEMIA 938, Used in Commercial Inoculants for Lupinus spp. in Brazil.</title>
        <authorList>
            <person name="Hungria M."/>
            <person name="Delamuta J.R.M."/>
            <person name="Ribeiro R.A."/>
            <person name="Nogueira M.A."/>
        </authorList>
    </citation>
    <scope>NUCLEOTIDE SEQUENCE [LARGE SCALE GENOMIC DNA]</scope>
    <source>
        <strain evidence="2 3">Semia 938</strain>
    </source>
</reference>
<evidence type="ECO:0008006" key="4">
    <source>
        <dbReference type="Google" id="ProtNLM"/>
    </source>
</evidence>
<comment type="caution">
    <text evidence="2">The sequence shown here is derived from an EMBL/GenBank/DDBJ whole genome shotgun (WGS) entry which is preliminary data.</text>
</comment>
<dbReference type="RefSeq" id="WP_137480927.1">
    <property type="nucleotide sequence ID" value="NZ_SZZP01000015.1"/>
</dbReference>